<dbReference type="InterPro" id="IPR005502">
    <property type="entry name" value="Ribosyl_crysJ1"/>
</dbReference>
<dbReference type="PANTHER" id="PTHR16222:SF26">
    <property type="entry name" value="ADP-RIBOSYLHYDROLASE ARH1"/>
    <property type="match status" value="1"/>
</dbReference>
<dbReference type="Gene3D" id="1.10.4080.10">
    <property type="entry name" value="ADP-ribosylation/Crystallin J1"/>
    <property type="match status" value="1"/>
</dbReference>
<evidence type="ECO:0000256" key="1">
    <source>
        <dbReference type="ARBA" id="ARBA00010702"/>
    </source>
</evidence>
<dbReference type="PANTHER" id="PTHR16222">
    <property type="entry name" value="ADP-RIBOSYLGLYCOHYDROLASE"/>
    <property type="match status" value="1"/>
</dbReference>
<evidence type="ECO:0000313" key="3">
    <source>
        <dbReference type="EMBL" id="AYV85375.1"/>
    </source>
</evidence>
<proteinExistence type="inferred from homology"/>
<evidence type="ECO:0000256" key="2">
    <source>
        <dbReference type="ARBA" id="ARBA00022801"/>
    </source>
</evidence>
<dbReference type="GO" id="GO:0016787">
    <property type="term" value="F:hydrolase activity"/>
    <property type="evidence" value="ECO:0007669"/>
    <property type="project" value="UniProtKB-KW"/>
</dbReference>
<keyword evidence="2 3" id="KW-0378">Hydrolase</keyword>
<dbReference type="InterPro" id="IPR036705">
    <property type="entry name" value="Ribosyl_crysJ1_sf"/>
</dbReference>
<accession>A0A3G5ADS6</accession>
<organism evidence="3">
    <name type="scientific">Satyrvirus sp</name>
    <dbReference type="NCBI Taxonomy" id="2487771"/>
    <lineage>
        <taxon>Viruses</taxon>
        <taxon>Varidnaviria</taxon>
        <taxon>Bamfordvirae</taxon>
        <taxon>Nucleocytoviricota</taxon>
        <taxon>Megaviricetes</taxon>
        <taxon>Imitervirales</taxon>
        <taxon>Mimiviridae</taxon>
        <taxon>Megamimivirinae</taxon>
    </lineage>
</organism>
<gene>
    <name evidence="3" type="ORF">Satyrvirus13_8</name>
</gene>
<dbReference type="Pfam" id="PF03747">
    <property type="entry name" value="ADP_ribosyl_GH"/>
    <property type="match status" value="1"/>
</dbReference>
<dbReference type="InterPro" id="IPR050792">
    <property type="entry name" value="ADP-ribosylglycohydrolase"/>
</dbReference>
<sequence>MSNKIDIDKKYIKDIKLEDLREKNLVKASKKLLKILTEKYKINKKNSSKILESIIESTLSTMRERYQFKEPFCTQTEAGIKSKTALIVNPEFSGWVMLSLSIPFYQSLGDTIGYKNGQWEFNYGEIDYSPERVNDRIYQFISLGGINDLNIVNWVASDDTILYIATMKVLSQNNENIQDFGKNLRNEYLKTKPLIEEKIRGAGMQTKLSLERQEEIEWDKLPYNSKAIGNGSAMRSGCIGIFYPGKHNRKRLIALSVECSRITHNSATAILGSVVSALFTAYALEKVPVNHWPHKLIRLLKSDKIDSYIEKSRPNDYSVYKRDKIIYVGQWEKYLNIRFLGLNLRKDLKIMSNPVARFKYLSENFSKGCDQPGACADDCLIMAYDALLESDGTLEKLIVYSILHPGDSDTVGSVAFSWFGAYYNSPKNENIVGHRFEELEFHDELYDLFRLNISRMVEVYYYDIYMDVATKHMKRVFNK</sequence>
<dbReference type="EMBL" id="MK072449">
    <property type="protein sequence ID" value="AYV85375.1"/>
    <property type="molecule type" value="Genomic_DNA"/>
</dbReference>
<protein>
    <submittedName>
        <fullName evidence="3">ADP-ribosylglycohydrolase</fullName>
    </submittedName>
</protein>
<reference evidence="3" key="1">
    <citation type="submission" date="2018-10" db="EMBL/GenBank/DDBJ databases">
        <title>Hidden diversity of soil giant viruses.</title>
        <authorList>
            <person name="Schulz F."/>
            <person name="Alteio L."/>
            <person name="Goudeau D."/>
            <person name="Ryan E.M."/>
            <person name="Malmstrom R.R."/>
            <person name="Blanchard J."/>
            <person name="Woyke T."/>
        </authorList>
    </citation>
    <scope>NUCLEOTIDE SEQUENCE</scope>
    <source>
        <strain evidence="3">SAV1</strain>
    </source>
</reference>
<comment type="similarity">
    <text evidence="1">Belongs to the ADP-ribosylglycohydrolase family.</text>
</comment>
<dbReference type="SUPFAM" id="SSF101478">
    <property type="entry name" value="ADP-ribosylglycohydrolase"/>
    <property type="match status" value="1"/>
</dbReference>
<name>A0A3G5ADS6_9VIRU</name>